<evidence type="ECO:0000313" key="3">
    <source>
        <dbReference type="EMBL" id="MCA9391784.1"/>
    </source>
</evidence>
<reference evidence="3" key="1">
    <citation type="submission" date="2020-04" db="EMBL/GenBank/DDBJ databases">
        <authorList>
            <person name="Zhang T."/>
        </authorList>
    </citation>
    <scope>NUCLEOTIDE SEQUENCE</scope>
    <source>
        <strain evidence="3">HKST-UBA03</strain>
    </source>
</reference>
<name>A0A955LKC6_UNCKA</name>
<comment type="caution">
    <text evidence="3">The sequence shown here is derived from an EMBL/GenBank/DDBJ whole genome shotgun (WGS) entry which is preliminary data.</text>
</comment>
<dbReference type="EMBL" id="JAGQKZ010000005">
    <property type="protein sequence ID" value="MCA9391784.1"/>
    <property type="molecule type" value="Genomic_DNA"/>
</dbReference>
<keyword evidence="2" id="KW-0472">Membrane</keyword>
<gene>
    <name evidence="3" type="ORF">KC614_01085</name>
</gene>
<evidence type="ECO:0000256" key="2">
    <source>
        <dbReference type="SAM" id="Phobius"/>
    </source>
</evidence>
<keyword evidence="2" id="KW-0812">Transmembrane</keyword>
<sequence>MELLQTLGIDLKLLVFQIINFGILVYLLSRFVYKPLVRRIEDDEKRLKAADKAQKELEAKKVEYEKQHDAQEFALQEKTRQLVAESEDIAQRIVKEAHEQAKADADRIVKNAANLKELQSKAEIDRLKEDTSREVKAKMRDWATVVLGDEALQAKLADYYKDKLETLLKHLPINSAENEGGVTLFTGRSLRKEEEKAVAKIVSTICDKEVGLSVVVDEELICGFRFEGFGYRVDANLQYDIEKL</sequence>
<organism evidence="3 4">
    <name type="scientific">candidate division WWE3 bacterium</name>
    <dbReference type="NCBI Taxonomy" id="2053526"/>
    <lineage>
        <taxon>Bacteria</taxon>
        <taxon>Katanobacteria</taxon>
    </lineage>
</organism>
<accession>A0A955LKC6</accession>
<evidence type="ECO:0000256" key="1">
    <source>
        <dbReference type="SAM" id="Coils"/>
    </source>
</evidence>
<dbReference type="AlphaFoldDB" id="A0A955LKC6"/>
<dbReference type="Proteomes" id="UP000751518">
    <property type="component" value="Unassembled WGS sequence"/>
</dbReference>
<evidence type="ECO:0000313" key="4">
    <source>
        <dbReference type="Proteomes" id="UP000751518"/>
    </source>
</evidence>
<reference evidence="3" key="2">
    <citation type="journal article" date="2021" name="Microbiome">
        <title>Successional dynamics and alternative stable states in a saline activated sludge microbial community over 9 years.</title>
        <authorList>
            <person name="Wang Y."/>
            <person name="Ye J."/>
            <person name="Ju F."/>
            <person name="Liu L."/>
            <person name="Boyd J.A."/>
            <person name="Deng Y."/>
            <person name="Parks D.H."/>
            <person name="Jiang X."/>
            <person name="Yin X."/>
            <person name="Woodcroft B.J."/>
            <person name="Tyson G.W."/>
            <person name="Hugenholtz P."/>
            <person name="Polz M.F."/>
            <person name="Zhang T."/>
        </authorList>
    </citation>
    <scope>NUCLEOTIDE SEQUENCE</scope>
    <source>
        <strain evidence="3">HKST-UBA03</strain>
    </source>
</reference>
<dbReference type="CDD" id="cd06503">
    <property type="entry name" value="ATP-synt_Fo_b"/>
    <property type="match status" value="1"/>
</dbReference>
<keyword evidence="2" id="KW-1133">Transmembrane helix</keyword>
<proteinExistence type="predicted"/>
<feature type="coiled-coil region" evidence="1">
    <location>
        <begin position="40"/>
        <end position="70"/>
    </location>
</feature>
<protein>
    <recommendedName>
        <fullName evidence="5">ATP synthase subunit b</fullName>
    </recommendedName>
</protein>
<feature type="transmembrane region" description="Helical" evidence="2">
    <location>
        <begin position="13"/>
        <end position="33"/>
    </location>
</feature>
<evidence type="ECO:0008006" key="5">
    <source>
        <dbReference type="Google" id="ProtNLM"/>
    </source>
</evidence>
<keyword evidence="1" id="KW-0175">Coiled coil</keyword>